<reference evidence="1" key="1">
    <citation type="submission" date="2014-12" db="EMBL/GenBank/DDBJ databases">
        <title>Insight into the proteome of Arion vulgaris.</title>
        <authorList>
            <person name="Aradska J."/>
            <person name="Bulat T."/>
            <person name="Smidak R."/>
            <person name="Sarate P."/>
            <person name="Gangsoo J."/>
            <person name="Sialana F."/>
            <person name="Bilban M."/>
            <person name="Lubec G."/>
        </authorList>
    </citation>
    <scope>NUCLEOTIDE SEQUENCE</scope>
    <source>
        <tissue evidence="1">Skin</tissue>
    </source>
</reference>
<name>A0A0B7BHR5_9EUPU</name>
<proteinExistence type="predicted"/>
<accession>A0A0B7BHR5</accession>
<dbReference type="AlphaFoldDB" id="A0A0B7BHR5"/>
<gene>
    <name evidence="1" type="primary">ORF184501</name>
</gene>
<sequence>MNSMTVLPCIDGNACQCCVKEFCYTRDNNLYMDLLYRKGERKTKGNIEMNGERTVFSITDMEYCIQGNMESPY</sequence>
<dbReference type="EMBL" id="HACG01044855">
    <property type="protein sequence ID" value="CEK91720.1"/>
    <property type="molecule type" value="Transcribed_RNA"/>
</dbReference>
<protein>
    <submittedName>
        <fullName evidence="1">Uncharacterized protein</fullName>
    </submittedName>
</protein>
<evidence type="ECO:0000313" key="1">
    <source>
        <dbReference type="EMBL" id="CEK91720.1"/>
    </source>
</evidence>
<organism evidence="1">
    <name type="scientific">Arion vulgaris</name>
    <dbReference type="NCBI Taxonomy" id="1028688"/>
    <lineage>
        <taxon>Eukaryota</taxon>
        <taxon>Metazoa</taxon>
        <taxon>Spiralia</taxon>
        <taxon>Lophotrochozoa</taxon>
        <taxon>Mollusca</taxon>
        <taxon>Gastropoda</taxon>
        <taxon>Heterobranchia</taxon>
        <taxon>Euthyneura</taxon>
        <taxon>Panpulmonata</taxon>
        <taxon>Eupulmonata</taxon>
        <taxon>Stylommatophora</taxon>
        <taxon>Helicina</taxon>
        <taxon>Arionoidea</taxon>
        <taxon>Arionidae</taxon>
        <taxon>Arion</taxon>
    </lineage>
</organism>